<evidence type="ECO:0000313" key="2">
    <source>
        <dbReference type="EMBL" id="GFS41560.1"/>
    </source>
</evidence>
<keyword evidence="3" id="KW-1185">Reference proteome</keyword>
<dbReference type="Proteomes" id="UP000585474">
    <property type="component" value="Unassembled WGS sequence"/>
</dbReference>
<feature type="region of interest" description="Disordered" evidence="1">
    <location>
        <begin position="1"/>
        <end position="72"/>
    </location>
</feature>
<feature type="region of interest" description="Disordered" evidence="1">
    <location>
        <begin position="189"/>
        <end position="230"/>
    </location>
</feature>
<sequence length="365" mass="40723">MGSHSDLIHGGSGKIAHLAHRKDPPSPESSTLVATPPPVDRETNIMTQDELDRLRESHSSPPNVQIRLPEEDETIAFTRPGEVAFYESTFYVGGTPTTSSDGRRNSSLSQEMTESSLREFPRMLVFQGFRGNRAPQVSAINKPPILSTNEQESLDGILDSLLGENFFKIKEVLESKSFRRCSKLGSKLMVSSGGDNGEDIPTVSVAPVAGDEGESHHSRDEPRRDDHSQDSSIEYIKTGSSSSNSEAWSDPWPLTELRLDGCHYGEALAKKKAIEEFKSSDDFQGVAELTASKYFGKGFDFGKRQLNCLHPDLDIQDMGIDTNLLEEEEEKDKEKEEEKEGEKKEERRRAIRTAPSLLKHLYSFF</sequence>
<evidence type="ECO:0000313" key="3">
    <source>
        <dbReference type="Proteomes" id="UP000585474"/>
    </source>
</evidence>
<reference evidence="3" key="1">
    <citation type="submission" date="2019-07" db="EMBL/GenBank/DDBJ databases">
        <title>De Novo Assembly of kiwifruit Actinidia rufa.</title>
        <authorList>
            <person name="Sugita-Konishi S."/>
            <person name="Sato K."/>
            <person name="Mori E."/>
            <person name="Abe Y."/>
            <person name="Kisaki G."/>
            <person name="Hamano K."/>
            <person name="Suezawa K."/>
            <person name="Otani M."/>
            <person name="Fukuda T."/>
            <person name="Manabe T."/>
            <person name="Gomi K."/>
            <person name="Tabuchi M."/>
            <person name="Akimitsu K."/>
            <person name="Kataoka I."/>
        </authorList>
    </citation>
    <scope>NUCLEOTIDE SEQUENCE [LARGE SCALE GENOMIC DNA]</scope>
    <source>
        <strain evidence="3">cv. Fuchu</strain>
    </source>
</reference>
<name>A0A7J0DSK7_9ERIC</name>
<feature type="compositionally biased region" description="Basic and acidic residues" evidence="1">
    <location>
        <begin position="213"/>
        <end position="229"/>
    </location>
</feature>
<comment type="caution">
    <text evidence="2">The sequence shown here is derived from an EMBL/GenBank/DDBJ whole genome shotgun (WGS) entry which is preliminary data.</text>
</comment>
<gene>
    <name evidence="2" type="ORF">Acr_00g0075100</name>
</gene>
<dbReference type="AlphaFoldDB" id="A0A7J0DSK7"/>
<protein>
    <submittedName>
        <fullName evidence="2">Uncharacterized protein</fullName>
    </submittedName>
</protein>
<organism evidence="2 3">
    <name type="scientific">Actinidia rufa</name>
    <dbReference type="NCBI Taxonomy" id="165716"/>
    <lineage>
        <taxon>Eukaryota</taxon>
        <taxon>Viridiplantae</taxon>
        <taxon>Streptophyta</taxon>
        <taxon>Embryophyta</taxon>
        <taxon>Tracheophyta</taxon>
        <taxon>Spermatophyta</taxon>
        <taxon>Magnoliopsida</taxon>
        <taxon>eudicotyledons</taxon>
        <taxon>Gunneridae</taxon>
        <taxon>Pentapetalae</taxon>
        <taxon>asterids</taxon>
        <taxon>Ericales</taxon>
        <taxon>Actinidiaceae</taxon>
        <taxon>Actinidia</taxon>
    </lineage>
</organism>
<proteinExistence type="predicted"/>
<feature type="region of interest" description="Disordered" evidence="1">
    <location>
        <begin position="320"/>
        <end position="351"/>
    </location>
</feature>
<feature type="compositionally biased region" description="Basic and acidic residues" evidence="1">
    <location>
        <begin position="332"/>
        <end position="348"/>
    </location>
</feature>
<dbReference type="OrthoDB" id="1837697at2759"/>
<evidence type="ECO:0000256" key="1">
    <source>
        <dbReference type="SAM" id="MobiDB-lite"/>
    </source>
</evidence>
<dbReference type="EMBL" id="BJWL01000380">
    <property type="protein sequence ID" value="GFS41560.1"/>
    <property type="molecule type" value="Genomic_DNA"/>
</dbReference>
<accession>A0A7J0DSK7</accession>